<dbReference type="AlphaFoldDB" id="A0A091DCA5"/>
<accession>A0A091DCA5</accession>
<protein>
    <submittedName>
        <fullName evidence="2">Uncharacterized protein</fullName>
    </submittedName>
</protein>
<evidence type="ECO:0000256" key="1">
    <source>
        <dbReference type="SAM" id="MobiDB-lite"/>
    </source>
</evidence>
<sequence length="103" mass="11599">MVSHHAYIYPTLKNKRGLAAVEHEPGTKFVKRLSRCSSLGFRTCWQDSDVAARDKWRPNRDSSKKDIKESALRSRALQQEPRLIPTAPAGERQGAIVLITAVE</sequence>
<evidence type="ECO:0000313" key="3">
    <source>
        <dbReference type="Proteomes" id="UP000028990"/>
    </source>
</evidence>
<feature type="compositionally biased region" description="Basic and acidic residues" evidence="1">
    <location>
        <begin position="53"/>
        <end position="72"/>
    </location>
</feature>
<reference evidence="2 3" key="1">
    <citation type="submission" date="2013-11" db="EMBL/GenBank/DDBJ databases">
        <title>The Damaraland mole rat (Fukomys damarensis) genome and evolution of African mole rats.</title>
        <authorList>
            <person name="Gladyshev V.N."/>
            <person name="Fang X."/>
        </authorList>
    </citation>
    <scope>NUCLEOTIDE SEQUENCE [LARGE SCALE GENOMIC DNA]</scope>
    <source>
        <tissue evidence="2">Liver</tissue>
    </source>
</reference>
<dbReference type="Proteomes" id="UP000028990">
    <property type="component" value="Unassembled WGS sequence"/>
</dbReference>
<organism evidence="2 3">
    <name type="scientific">Fukomys damarensis</name>
    <name type="common">Damaraland mole rat</name>
    <name type="synonym">Cryptomys damarensis</name>
    <dbReference type="NCBI Taxonomy" id="885580"/>
    <lineage>
        <taxon>Eukaryota</taxon>
        <taxon>Metazoa</taxon>
        <taxon>Chordata</taxon>
        <taxon>Craniata</taxon>
        <taxon>Vertebrata</taxon>
        <taxon>Euteleostomi</taxon>
        <taxon>Mammalia</taxon>
        <taxon>Eutheria</taxon>
        <taxon>Euarchontoglires</taxon>
        <taxon>Glires</taxon>
        <taxon>Rodentia</taxon>
        <taxon>Hystricomorpha</taxon>
        <taxon>Bathyergidae</taxon>
        <taxon>Fukomys</taxon>
    </lineage>
</organism>
<keyword evidence="3" id="KW-1185">Reference proteome</keyword>
<evidence type="ECO:0000313" key="2">
    <source>
        <dbReference type="EMBL" id="KFO27905.1"/>
    </source>
</evidence>
<feature type="region of interest" description="Disordered" evidence="1">
    <location>
        <begin position="53"/>
        <end position="88"/>
    </location>
</feature>
<proteinExistence type="predicted"/>
<gene>
    <name evidence="2" type="ORF">H920_10709</name>
</gene>
<dbReference type="EMBL" id="KN122846">
    <property type="protein sequence ID" value="KFO27905.1"/>
    <property type="molecule type" value="Genomic_DNA"/>
</dbReference>
<name>A0A091DCA5_FUKDA</name>